<feature type="signal peptide" evidence="1">
    <location>
        <begin position="1"/>
        <end position="19"/>
    </location>
</feature>
<dbReference type="EMBL" id="CP129970">
    <property type="protein sequence ID" value="WMN05996.1"/>
    <property type="molecule type" value="Genomic_DNA"/>
</dbReference>
<dbReference type="NCBIfam" id="TIGR03519">
    <property type="entry name" value="T9SS_PorP_fam"/>
    <property type="match status" value="1"/>
</dbReference>
<organism evidence="2 3">
    <name type="scientific">Marivirga arenosa</name>
    <dbReference type="NCBI Taxonomy" id="3059076"/>
    <lineage>
        <taxon>Bacteria</taxon>
        <taxon>Pseudomonadati</taxon>
        <taxon>Bacteroidota</taxon>
        <taxon>Cytophagia</taxon>
        <taxon>Cytophagales</taxon>
        <taxon>Marivirgaceae</taxon>
        <taxon>Marivirga</taxon>
    </lineage>
</organism>
<proteinExistence type="predicted"/>
<dbReference type="RefSeq" id="WP_308355693.1">
    <property type="nucleotide sequence ID" value="NZ_CP129970.2"/>
</dbReference>
<reference evidence="2" key="1">
    <citation type="submission" date="2023-08" db="EMBL/GenBank/DDBJ databases">
        <title>Comparative genomics and taxonomic characterization of three novel marine species of genus Marivirga.</title>
        <authorList>
            <person name="Muhammad N."/>
            <person name="Kim S.-G."/>
        </authorList>
    </citation>
    <scope>NUCLEOTIDE SEQUENCE [LARGE SCALE GENOMIC DNA]</scope>
    <source>
        <strain evidence="2">ABR2-2</strain>
    </source>
</reference>
<evidence type="ECO:0000313" key="2">
    <source>
        <dbReference type="EMBL" id="WMN05996.1"/>
    </source>
</evidence>
<evidence type="ECO:0000256" key="1">
    <source>
        <dbReference type="SAM" id="SignalP"/>
    </source>
</evidence>
<gene>
    <name evidence="2" type="ORF">QYS48_31230</name>
</gene>
<accession>A0AA51N457</accession>
<keyword evidence="1" id="KW-0732">Signal</keyword>
<feature type="chain" id="PRO_5041375526" evidence="1">
    <location>
        <begin position="20"/>
        <end position="303"/>
    </location>
</feature>
<dbReference type="Pfam" id="PF11751">
    <property type="entry name" value="PorP_SprF"/>
    <property type="match status" value="1"/>
</dbReference>
<evidence type="ECO:0000313" key="3">
    <source>
        <dbReference type="Proteomes" id="UP001244443"/>
    </source>
</evidence>
<name>A0AA51N457_9BACT</name>
<protein>
    <submittedName>
        <fullName evidence="2">Type IX secretion system membrane protein PorP/SprF</fullName>
    </submittedName>
</protein>
<dbReference type="InterPro" id="IPR019861">
    <property type="entry name" value="PorP/SprF_Bacteroidetes"/>
</dbReference>
<dbReference type="AlphaFoldDB" id="A0AA51N457"/>
<keyword evidence="3" id="KW-1185">Reference proteome</keyword>
<dbReference type="Proteomes" id="UP001244443">
    <property type="component" value="Chromosome"/>
</dbReference>
<sequence>MKKAIKLILLVLIPFCLQAQNDPLYNQYFFNQAIINPAYTGVNNVLNATALSRTQWAGVEGAPITNTLNVTNSFLKNKIGVGANLIFDRFGINNNTEFSLMYSYKIITPLGNVFSMGLQAGLVNYNYDYNRLNLQYLDDTILNDAQPSVTKENFGFGFWYMSKNYYIGLSVPRLLDVRVNDGGSQSTRYRRHYYLSGGYVFDQLFSFKFKPSILVMYVDNDNYAVDINTSFLLNEAIWLGASIRNFSALGLNTQLKIDESIKFGYAFELPINNTALTGLGTHSLMISLDLALFERHALGRRYF</sequence>